<evidence type="ECO:0000313" key="2">
    <source>
        <dbReference type="Proteomes" id="UP001341281"/>
    </source>
</evidence>
<dbReference type="Proteomes" id="UP001341281">
    <property type="component" value="Chromosome 05"/>
</dbReference>
<evidence type="ECO:0000313" key="1">
    <source>
        <dbReference type="EMBL" id="WVZ74981.1"/>
    </source>
</evidence>
<reference evidence="1 2" key="1">
    <citation type="submission" date="2024-02" db="EMBL/GenBank/DDBJ databases">
        <title>High-quality chromosome-scale genome assembly of Pensacola bahiagrass (Paspalum notatum Flugge var. saurae).</title>
        <authorList>
            <person name="Vega J.M."/>
            <person name="Podio M."/>
            <person name="Orjuela J."/>
            <person name="Siena L.A."/>
            <person name="Pessino S.C."/>
            <person name="Combes M.C."/>
            <person name="Mariac C."/>
            <person name="Albertini E."/>
            <person name="Pupilli F."/>
            <person name="Ortiz J.P.A."/>
            <person name="Leblanc O."/>
        </authorList>
    </citation>
    <scope>NUCLEOTIDE SEQUENCE [LARGE SCALE GENOMIC DNA]</scope>
    <source>
        <strain evidence="1">R1</strain>
        <tissue evidence="1">Leaf</tissue>
    </source>
</reference>
<organism evidence="1 2">
    <name type="scientific">Paspalum notatum var. saurae</name>
    <dbReference type="NCBI Taxonomy" id="547442"/>
    <lineage>
        <taxon>Eukaryota</taxon>
        <taxon>Viridiplantae</taxon>
        <taxon>Streptophyta</taxon>
        <taxon>Embryophyta</taxon>
        <taxon>Tracheophyta</taxon>
        <taxon>Spermatophyta</taxon>
        <taxon>Magnoliopsida</taxon>
        <taxon>Liliopsida</taxon>
        <taxon>Poales</taxon>
        <taxon>Poaceae</taxon>
        <taxon>PACMAD clade</taxon>
        <taxon>Panicoideae</taxon>
        <taxon>Andropogonodae</taxon>
        <taxon>Paspaleae</taxon>
        <taxon>Paspalinae</taxon>
        <taxon>Paspalum</taxon>
    </lineage>
</organism>
<dbReference type="Gene3D" id="1.25.40.10">
    <property type="entry name" value="Tetratricopeptide repeat domain"/>
    <property type="match status" value="1"/>
</dbReference>
<protein>
    <recommendedName>
        <fullName evidence="3">Pentatricopeptide repeat-containing protein</fullName>
    </recommendedName>
</protein>
<dbReference type="EMBL" id="CP144749">
    <property type="protein sequence ID" value="WVZ74981.1"/>
    <property type="molecule type" value="Genomic_DNA"/>
</dbReference>
<evidence type="ECO:0008006" key="3">
    <source>
        <dbReference type="Google" id="ProtNLM"/>
    </source>
</evidence>
<feature type="non-terminal residue" evidence="1">
    <location>
        <position position="154"/>
    </location>
</feature>
<gene>
    <name evidence="1" type="ORF">U9M48_023093</name>
</gene>
<keyword evidence="2" id="KW-1185">Reference proteome</keyword>
<proteinExistence type="predicted"/>
<name>A0AAQ3WVJ8_PASNO</name>
<accession>A0AAQ3WVJ8</accession>
<dbReference type="InterPro" id="IPR011990">
    <property type="entry name" value="TPR-like_helical_dom_sf"/>
</dbReference>
<dbReference type="AlphaFoldDB" id="A0AAQ3WVJ8"/>
<sequence length="154" mass="16704">MAETQVLFGSGIFGLEPFTVLTDPFAYCLVGAARNASRREWMPARWKDSTSVRAAEWHDKWYTGFGHLQYINFQFAKAGKMEEALDLLSVMVSNGPFPDTATYKSLAYAICRGGGGDGNIGMLCSGCMSDQSTNVTLLGALAYEGLSAEAKTTF</sequence>